<dbReference type="Pfam" id="PF00950">
    <property type="entry name" value="ABC-3"/>
    <property type="match status" value="1"/>
</dbReference>
<evidence type="ECO:0000256" key="8">
    <source>
        <dbReference type="ARBA" id="ARBA00022906"/>
    </source>
</evidence>
<feature type="transmembrane region" description="Helical" evidence="14">
    <location>
        <begin position="107"/>
        <end position="130"/>
    </location>
</feature>
<gene>
    <name evidence="15" type="ORF">K1718_18035</name>
</gene>
<feature type="transmembrane region" description="Helical" evidence="14">
    <location>
        <begin position="142"/>
        <end position="164"/>
    </location>
</feature>
<dbReference type="PANTHER" id="PTHR30477">
    <property type="entry name" value="ABC-TRANSPORTER METAL-BINDING PROTEIN"/>
    <property type="match status" value="1"/>
</dbReference>
<dbReference type="PANTHER" id="PTHR30477:SF23">
    <property type="entry name" value="HIGH-AFFINITY ZINC UPTAKE SYSTEM MEMBRANE PROTEIN ZNUB"/>
    <property type="match status" value="1"/>
</dbReference>
<evidence type="ECO:0000256" key="6">
    <source>
        <dbReference type="ARBA" id="ARBA00022692"/>
    </source>
</evidence>
<comment type="function">
    <text evidence="1">Involved in the high-affinity zinc uptake transport system.</text>
</comment>
<evidence type="ECO:0000256" key="12">
    <source>
        <dbReference type="ARBA" id="ARBA00040080"/>
    </source>
</evidence>
<comment type="subcellular location">
    <subcellularLocation>
        <location evidence="2 13">Cell membrane</location>
        <topology evidence="2 13">Multi-pass membrane protein</topology>
    </subcellularLocation>
</comment>
<keyword evidence="11 14" id="KW-0472">Membrane</keyword>
<dbReference type="InterPro" id="IPR001626">
    <property type="entry name" value="ABC_TroCD"/>
</dbReference>
<evidence type="ECO:0000313" key="15">
    <source>
        <dbReference type="EMBL" id="WFE92505.1"/>
    </source>
</evidence>
<keyword evidence="7" id="KW-0862">Zinc</keyword>
<feature type="transmembrane region" description="Helical" evidence="14">
    <location>
        <begin position="227"/>
        <end position="245"/>
    </location>
</feature>
<evidence type="ECO:0000256" key="3">
    <source>
        <dbReference type="ARBA" id="ARBA00008034"/>
    </source>
</evidence>
<feature type="transmembrane region" description="Helical" evidence="14">
    <location>
        <begin position="20"/>
        <end position="42"/>
    </location>
</feature>
<reference evidence="15 16" key="1">
    <citation type="submission" date="2023-03" db="EMBL/GenBank/DDBJ databases">
        <title>Roseibium porphyridii sp. nov. and Roseibium rhodosorbium sp. nov. isolated from marine algae, Porphyridium cruentum and Rhodosorus marinus, respectively.</title>
        <authorList>
            <person name="Lee M.W."/>
            <person name="Choi B.J."/>
            <person name="Lee J.K."/>
            <person name="Choi D.G."/>
            <person name="Baek J.H."/>
            <person name="Bayburt H."/>
            <person name="Kim J.M."/>
            <person name="Han D.M."/>
            <person name="Kim K.H."/>
            <person name="Jeon C.O."/>
        </authorList>
    </citation>
    <scope>NUCLEOTIDE SEQUENCE [LARGE SCALE GENOMIC DNA]</scope>
    <source>
        <strain evidence="15 16">KMA01</strain>
    </source>
</reference>
<proteinExistence type="inferred from homology"/>
<evidence type="ECO:0000256" key="5">
    <source>
        <dbReference type="ARBA" id="ARBA00022475"/>
    </source>
</evidence>
<evidence type="ECO:0000256" key="9">
    <source>
        <dbReference type="ARBA" id="ARBA00022989"/>
    </source>
</evidence>
<evidence type="ECO:0000256" key="1">
    <source>
        <dbReference type="ARBA" id="ARBA00002313"/>
    </source>
</evidence>
<dbReference type="InterPro" id="IPR037294">
    <property type="entry name" value="ABC_BtuC-like"/>
</dbReference>
<keyword evidence="5" id="KW-1003">Cell membrane</keyword>
<dbReference type="SUPFAM" id="SSF81345">
    <property type="entry name" value="ABC transporter involved in vitamin B12 uptake, BtuC"/>
    <property type="match status" value="1"/>
</dbReference>
<evidence type="ECO:0000313" key="16">
    <source>
        <dbReference type="Proteomes" id="UP001209803"/>
    </source>
</evidence>
<name>A0ABY8FF63_9HYPH</name>
<evidence type="ECO:0000256" key="13">
    <source>
        <dbReference type="RuleBase" id="RU003943"/>
    </source>
</evidence>
<keyword evidence="10" id="KW-0406">Ion transport</keyword>
<evidence type="ECO:0000256" key="4">
    <source>
        <dbReference type="ARBA" id="ARBA00022448"/>
    </source>
</evidence>
<keyword evidence="4 13" id="KW-0813">Transport</keyword>
<evidence type="ECO:0000256" key="11">
    <source>
        <dbReference type="ARBA" id="ARBA00023136"/>
    </source>
</evidence>
<protein>
    <recommendedName>
        <fullName evidence="12">High-affinity zinc uptake system membrane protein ZnuB</fullName>
    </recommendedName>
</protein>
<feature type="transmembrane region" description="Helical" evidence="14">
    <location>
        <begin position="54"/>
        <end position="87"/>
    </location>
</feature>
<comment type="similarity">
    <text evidence="3 13">Belongs to the ABC-3 integral membrane protein family.</text>
</comment>
<feature type="transmembrane region" description="Helical" evidence="14">
    <location>
        <begin position="257"/>
        <end position="278"/>
    </location>
</feature>
<evidence type="ECO:0000256" key="14">
    <source>
        <dbReference type="SAM" id="Phobius"/>
    </source>
</evidence>
<evidence type="ECO:0000256" key="10">
    <source>
        <dbReference type="ARBA" id="ARBA00023065"/>
    </source>
</evidence>
<organism evidence="15 16">
    <name type="scientific">Roseibium porphyridii</name>
    <dbReference type="NCBI Taxonomy" id="2866279"/>
    <lineage>
        <taxon>Bacteria</taxon>
        <taxon>Pseudomonadati</taxon>
        <taxon>Pseudomonadota</taxon>
        <taxon>Alphaproteobacteria</taxon>
        <taxon>Hyphomicrobiales</taxon>
        <taxon>Stappiaceae</taxon>
        <taxon>Roseibium</taxon>
    </lineage>
</organism>
<evidence type="ECO:0000256" key="2">
    <source>
        <dbReference type="ARBA" id="ARBA00004651"/>
    </source>
</evidence>
<sequence length="288" mass="30219">MAAMVLKCSWSIKMLDDFFTRALVAGIGVALVAGPLGCFIVWRRMAYFGDTLSHAALLGVALSLLLNINTTLAVGAVSVVIATLLVLLRRNDTFSSDALLGLLSHSALALGLVCLAFMTWVRVDLLGLLFGDILAVTRIDIALIYAGGGIVLLVLALIWRQLFAATVSPDLAAGEGLRPERTELIFMILTAIVIAISLKIIGALLITALLIIPAAAARRLSTSPEQMAALAAIIGSASVVGGLYASLNYDTPSGPSIVVAAVVLFTLSLVPGGLLVRWMRTNRSGDRP</sequence>
<keyword evidence="8" id="KW-0864">Zinc transport</keyword>
<accession>A0ABY8FF63</accession>
<keyword evidence="16" id="KW-1185">Reference proteome</keyword>
<keyword evidence="6 13" id="KW-0812">Transmembrane</keyword>
<keyword evidence="9 14" id="KW-1133">Transmembrane helix</keyword>
<dbReference type="EMBL" id="CP120863">
    <property type="protein sequence ID" value="WFE92505.1"/>
    <property type="molecule type" value="Genomic_DNA"/>
</dbReference>
<feature type="transmembrane region" description="Helical" evidence="14">
    <location>
        <begin position="184"/>
        <end position="215"/>
    </location>
</feature>
<dbReference type="Gene3D" id="1.10.3470.10">
    <property type="entry name" value="ABC transporter involved in vitamin B12 uptake, BtuC"/>
    <property type="match status" value="1"/>
</dbReference>
<evidence type="ECO:0000256" key="7">
    <source>
        <dbReference type="ARBA" id="ARBA00022833"/>
    </source>
</evidence>
<dbReference type="Proteomes" id="UP001209803">
    <property type="component" value="Chromosome"/>
</dbReference>